<comment type="caution">
    <text evidence="2">The sequence shown here is derived from an EMBL/GenBank/DDBJ whole genome shotgun (WGS) entry which is preliminary data.</text>
</comment>
<keyword evidence="1" id="KW-0812">Transmembrane</keyword>
<feature type="transmembrane region" description="Helical" evidence="1">
    <location>
        <begin position="20"/>
        <end position="47"/>
    </location>
</feature>
<reference evidence="3" key="1">
    <citation type="journal article" date="2019" name="Int. J. Syst. Evol. Microbiol.">
        <title>The Global Catalogue of Microorganisms (GCM) 10K type strain sequencing project: providing services to taxonomists for standard genome sequencing and annotation.</title>
        <authorList>
            <consortium name="The Broad Institute Genomics Platform"/>
            <consortium name="The Broad Institute Genome Sequencing Center for Infectious Disease"/>
            <person name="Wu L."/>
            <person name="Ma J."/>
        </authorList>
    </citation>
    <scope>NUCLEOTIDE SEQUENCE [LARGE SCALE GENOMIC DNA]</scope>
    <source>
        <strain evidence="3">JCM 17986</strain>
    </source>
</reference>
<evidence type="ECO:0000313" key="3">
    <source>
        <dbReference type="Proteomes" id="UP001500466"/>
    </source>
</evidence>
<keyword evidence="3" id="KW-1185">Reference proteome</keyword>
<evidence type="ECO:0000256" key="1">
    <source>
        <dbReference type="SAM" id="Phobius"/>
    </source>
</evidence>
<accession>A0ABP9H6F8</accession>
<proteinExistence type="predicted"/>
<protein>
    <submittedName>
        <fullName evidence="2">Uncharacterized protein</fullName>
    </submittedName>
</protein>
<name>A0ABP9H6F8_9ACTN</name>
<keyword evidence="1" id="KW-0472">Membrane</keyword>
<keyword evidence="1" id="KW-1133">Transmembrane helix</keyword>
<organism evidence="2 3">
    <name type="scientific">Yinghuangia aomiensis</name>
    <dbReference type="NCBI Taxonomy" id="676205"/>
    <lineage>
        <taxon>Bacteria</taxon>
        <taxon>Bacillati</taxon>
        <taxon>Actinomycetota</taxon>
        <taxon>Actinomycetes</taxon>
        <taxon>Kitasatosporales</taxon>
        <taxon>Streptomycetaceae</taxon>
        <taxon>Yinghuangia</taxon>
    </lineage>
</organism>
<evidence type="ECO:0000313" key="2">
    <source>
        <dbReference type="EMBL" id="GAA4961655.1"/>
    </source>
</evidence>
<sequence length="92" mass="9581">MVKNNYSSHRLDVDTRLVTVGTALTAAGSIVALTGLALTASALLGAVRKMIRDMETSPGDMAGARLRQAKHASRAGLAAWQEAADGHAARHT</sequence>
<dbReference type="EMBL" id="BAABHS010000008">
    <property type="protein sequence ID" value="GAA4961655.1"/>
    <property type="molecule type" value="Genomic_DNA"/>
</dbReference>
<gene>
    <name evidence="2" type="ORF">GCM10023205_26460</name>
</gene>
<dbReference type="Proteomes" id="UP001500466">
    <property type="component" value="Unassembled WGS sequence"/>
</dbReference>